<sequence length="331" mass="37907">MQKRFQIFVSSTYADLKEERQKVIQTLMEMDCIPAGMELFPAADEEQFEFIKRIIDDCDYYLLIIGGRYGSLTSEGISYTEKEYEYAVSIGLKVLAFVHEKPEEIPVGKSEIDQALREKLDDFRTKVSDSRLVKFWSHATELPGLVSLSLSKTIKLYPAIGWVRANNIASEDLLVDVNTMRKENDALKLKLKNLQSVEPPPELNLASMDEFYEIRVSWSGTYAGSETFKVSWSTLFSIIAPSLMEHPFDQKVSSILAEGMYKKERKDSSIPFHIEVEKEDFETVRVQLSTYGLINVEYKKATQGEMALFWSLTPKGEQLMLQLRTIKATEN</sequence>
<dbReference type="RefSeq" id="WP_145172594.1">
    <property type="nucleotide sequence ID" value="NZ_CP037422.1"/>
</dbReference>
<feature type="domain" description="DUF4062" evidence="1">
    <location>
        <begin position="6"/>
        <end position="87"/>
    </location>
</feature>
<gene>
    <name evidence="2" type="ORF">V202x_15220</name>
</gene>
<evidence type="ECO:0000259" key="1">
    <source>
        <dbReference type="Pfam" id="PF13271"/>
    </source>
</evidence>
<dbReference type="Pfam" id="PF13271">
    <property type="entry name" value="DUF4062"/>
    <property type="match status" value="1"/>
</dbReference>
<reference evidence="2 3" key="1">
    <citation type="submission" date="2019-03" db="EMBL/GenBank/DDBJ databases">
        <title>Deep-cultivation of Planctomycetes and their phenomic and genomic characterization uncovers novel biology.</title>
        <authorList>
            <person name="Wiegand S."/>
            <person name="Jogler M."/>
            <person name="Boedeker C."/>
            <person name="Pinto D."/>
            <person name="Vollmers J."/>
            <person name="Rivas-Marin E."/>
            <person name="Kohn T."/>
            <person name="Peeters S.H."/>
            <person name="Heuer A."/>
            <person name="Rast P."/>
            <person name="Oberbeckmann S."/>
            <person name="Bunk B."/>
            <person name="Jeske O."/>
            <person name="Meyerdierks A."/>
            <person name="Storesund J.E."/>
            <person name="Kallscheuer N."/>
            <person name="Luecker S."/>
            <person name="Lage O.M."/>
            <person name="Pohl T."/>
            <person name="Merkel B.J."/>
            <person name="Hornburger P."/>
            <person name="Mueller R.-W."/>
            <person name="Bruemmer F."/>
            <person name="Labrenz M."/>
            <person name="Spormann A.M."/>
            <person name="Op den Camp H."/>
            <person name="Overmann J."/>
            <person name="Amann R."/>
            <person name="Jetten M.S.M."/>
            <person name="Mascher T."/>
            <person name="Medema M.H."/>
            <person name="Devos D.P."/>
            <person name="Kaster A.-K."/>
            <person name="Ovreas L."/>
            <person name="Rohde M."/>
            <person name="Galperin M.Y."/>
            <person name="Jogler C."/>
        </authorList>
    </citation>
    <scope>NUCLEOTIDE SEQUENCE [LARGE SCALE GENOMIC DNA]</scope>
    <source>
        <strain evidence="2 3">V202</strain>
    </source>
</reference>
<dbReference type="OrthoDB" id="72299at2"/>
<accession>A0A517WSF6</accession>
<proteinExistence type="predicted"/>
<keyword evidence="3" id="KW-1185">Reference proteome</keyword>
<evidence type="ECO:0000313" key="2">
    <source>
        <dbReference type="EMBL" id="QDU08158.1"/>
    </source>
</evidence>
<evidence type="ECO:0000313" key="3">
    <source>
        <dbReference type="Proteomes" id="UP000318384"/>
    </source>
</evidence>
<dbReference type="EMBL" id="CP037422">
    <property type="protein sequence ID" value="QDU08158.1"/>
    <property type="molecule type" value="Genomic_DNA"/>
</dbReference>
<organism evidence="2 3">
    <name type="scientific">Gimesia aquarii</name>
    <dbReference type="NCBI Taxonomy" id="2527964"/>
    <lineage>
        <taxon>Bacteria</taxon>
        <taxon>Pseudomonadati</taxon>
        <taxon>Planctomycetota</taxon>
        <taxon>Planctomycetia</taxon>
        <taxon>Planctomycetales</taxon>
        <taxon>Planctomycetaceae</taxon>
        <taxon>Gimesia</taxon>
    </lineage>
</organism>
<dbReference type="InterPro" id="IPR025139">
    <property type="entry name" value="DUF4062"/>
</dbReference>
<dbReference type="AlphaFoldDB" id="A0A517WSF6"/>
<name>A0A517WSF6_9PLAN</name>
<protein>
    <recommendedName>
        <fullName evidence="1">DUF4062 domain-containing protein</fullName>
    </recommendedName>
</protein>
<dbReference type="Proteomes" id="UP000318384">
    <property type="component" value="Chromosome"/>
</dbReference>